<gene>
    <name evidence="4" type="ORF">ARALYDRAFT_905683</name>
</gene>
<evidence type="ECO:0000313" key="4">
    <source>
        <dbReference type="EMBL" id="EFH51985.1"/>
    </source>
</evidence>
<dbReference type="AlphaFoldDB" id="D7LNN8"/>
<dbReference type="HOGENOM" id="CLU_2174466_0_0_1"/>
<dbReference type="Pfam" id="PF05617">
    <property type="entry name" value="Prolamin_like"/>
    <property type="match status" value="1"/>
</dbReference>
<evidence type="ECO:0000259" key="3">
    <source>
        <dbReference type="Pfam" id="PF05617"/>
    </source>
</evidence>
<dbReference type="OrthoDB" id="1073903at2759"/>
<evidence type="ECO:0000313" key="5">
    <source>
        <dbReference type="Proteomes" id="UP000008694"/>
    </source>
</evidence>
<sequence>MSGNKQVCVSILAVMILMLSISQITKGNNDLAFAPVSEKGLLPKPVSCAGDAEKIPGCVEAVKHFKFKNVKKECCFVLLGLTEDCFGILFPMRFAYREMLKITCKIIGFKPPSY</sequence>
<name>D7LNN8_ARALL</name>
<keyword evidence="5" id="KW-1185">Reference proteome</keyword>
<dbReference type="InterPro" id="IPR008502">
    <property type="entry name" value="Prolamin-like"/>
</dbReference>
<keyword evidence="1 2" id="KW-0732">Signal</keyword>
<dbReference type="KEGG" id="aly:9313465"/>
<proteinExistence type="predicted"/>
<evidence type="ECO:0000256" key="1">
    <source>
        <dbReference type="ARBA" id="ARBA00022729"/>
    </source>
</evidence>
<reference evidence="5" key="1">
    <citation type="journal article" date="2011" name="Nat. Genet.">
        <title>The Arabidopsis lyrata genome sequence and the basis of rapid genome size change.</title>
        <authorList>
            <person name="Hu T.T."/>
            <person name="Pattyn P."/>
            <person name="Bakker E.G."/>
            <person name="Cao J."/>
            <person name="Cheng J.-F."/>
            <person name="Clark R.M."/>
            <person name="Fahlgren N."/>
            <person name="Fawcett J.A."/>
            <person name="Grimwood J."/>
            <person name="Gundlach H."/>
            <person name="Haberer G."/>
            <person name="Hollister J.D."/>
            <person name="Ossowski S."/>
            <person name="Ottilar R.P."/>
            <person name="Salamov A.A."/>
            <person name="Schneeberger K."/>
            <person name="Spannagl M."/>
            <person name="Wang X."/>
            <person name="Yang L."/>
            <person name="Nasrallah M.E."/>
            <person name="Bergelson J."/>
            <person name="Carrington J.C."/>
            <person name="Gaut B.S."/>
            <person name="Schmutz J."/>
            <person name="Mayer K.F.X."/>
            <person name="Van de Peer Y."/>
            <person name="Grigoriev I.V."/>
            <person name="Nordborg M."/>
            <person name="Weigel D."/>
            <person name="Guo Y.-L."/>
        </authorList>
    </citation>
    <scope>NUCLEOTIDE SEQUENCE [LARGE SCALE GENOMIC DNA]</scope>
    <source>
        <strain evidence="5">cv. MN47</strain>
    </source>
</reference>
<feature type="signal peptide" evidence="2">
    <location>
        <begin position="1"/>
        <end position="27"/>
    </location>
</feature>
<feature type="chain" id="PRO_5003102172" description="Prolamin-like domain-containing protein" evidence="2">
    <location>
        <begin position="28"/>
        <end position="114"/>
    </location>
</feature>
<feature type="domain" description="Prolamin-like" evidence="3">
    <location>
        <begin position="48"/>
        <end position="98"/>
    </location>
</feature>
<dbReference type="EMBL" id="GL348717">
    <property type="protein sequence ID" value="EFH51985.1"/>
    <property type="molecule type" value="Genomic_DNA"/>
</dbReference>
<dbReference type="Proteomes" id="UP000008694">
    <property type="component" value="Unassembled WGS sequence"/>
</dbReference>
<evidence type="ECO:0000256" key="2">
    <source>
        <dbReference type="SAM" id="SignalP"/>
    </source>
</evidence>
<protein>
    <recommendedName>
        <fullName evidence="3">Prolamin-like domain-containing protein</fullName>
    </recommendedName>
</protein>
<accession>D7LNN8</accession>
<dbReference type="Gramene" id="scaffold_501387.1">
    <property type="protein sequence ID" value="scaffold_501387.1"/>
    <property type="gene ID" value="scaffold_501387.1"/>
</dbReference>
<organism evidence="5">
    <name type="scientific">Arabidopsis lyrata subsp. lyrata</name>
    <name type="common">Lyre-leaved rock-cress</name>
    <dbReference type="NCBI Taxonomy" id="81972"/>
    <lineage>
        <taxon>Eukaryota</taxon>
        <taxon>Viridiplantae</taxon>
        <taxon>Streptophyta</taxon>
        <taxon>Embryophyta</taxon>
        <taxon>Tracheophyta</taxon>
        <taxon>Spermatophyta</taxon>
        <taxon>Magnoliopsida</taxon>
        <taxon>eudicotyledons</taxon>
        <taxon>Gunneridae</taxon>
        <taxon>Pentapetalae</taxon>
        <taxon>rosids</taxon>
        <taxon>malvids</taxon>
        <taxon>Brassicales</taxon>
        <taxon>Brassicaceae</taxon>
        <taxon>Camelineae</taxon>
        <taxon>Arabidopsis</taxon>
    </lineage>
</organism>